<dbReference type="InterPro" id="IPR036514">
    <property type="entry name" value="SGNH_hydro_sf"/>
</dbReference>
<dbReference type="KEGG" id="bcad:DBX24_00035"/>
<dbReference type="Proteomes" id="UP000464318">
    <property type="component" value="Chromosome"/>
</dbReference>
<dbReference type="SUPFAM" id="SSF52266">
    <property type="entry name" value="SGNH hydrolase"/>
    <property type="match status" value="1"/>
</dbReference>
<dbReference type="InterPro" id="IPR036779">
    <property type="entry name" value="LysM_dom_sf"/>
</dbReference>
<dbReference type="Pfam" id="PF01476">
    <property type="entry name" value="LysM"/>
    <property type="match status" value="1"/>
</dbReference>
<sequence length="447" mass="50392">MKKISWFAFVMIWGSFTAQTLENTANLQPFWDKLNARKSVSRVLFLGDSHIQSGYISQVLRRKFQQAYGNAGRGVVFPYQLANSNGSLDFVASSNQAWQTFRTVYEQDVFPQVGALGFVMGNNADSLIEMDFKDPEDAFDEVRIYNDASLNGEAFSVYETEKRLRNFVKIEKILLNYTVQEGETYPELAAKFNVVTTRLAQLNGDKVKNPKAGMLIKAERATPVYNTNFEEGLRKIASHHFTGIETSFRYPKPTQHLLLRLNGSKGNILYGFQLLKSTAKSGVVFNTVGVNGATYADFLKYPLQLKQLKSTMPDLVMISLGTNEGISSITKEDFIKNVGNLISALREENKNLSILLISPTDNNLNPKKTAEVVDWISEASIKYNTAFLNMYKATGGRGYFTKALSQKKASADKVHFLQAGYEEQAMKIWRALEEYDDRYKVICVDTN</sequence>
<dbReference type="OrthoDB" id="9764375at2"/>
<keyword evidence="2" id="KW-1185">Reference proteome</keyword>
<dbReference type="Gene3D" id="3.10.350.10">
    <property type="entry name" value="LysM domain"/>
    <property type="match status" value="1"/>
</dbReference>
<dbReference type="InterPro" id="IPR051532">
    <property type="entry name" value="Ester_Hydrolysis_Enzymes"/>
</dbReference>
<dbReference type="EMBL" id="CP029149">
    <property type="protein sequence ID" value="QHN64388.1"/>
    <property type="molecule type" value="Genomic_DNA"/>
</dbReference>
<dbReference type="PANTHER" id="PTHR30383">
    <property type="entry name" value="THIOESTERASE 1/PROTEASE 1/LYSOPHOSPHOLIPASE L1"/>
    <property type="match status" value="1"/>
</dbReference>
<dbReference type="InterPro" id="IPR018392">
    <property type="entry name" value="LysM"/>
</dbReference>
<accession>A0A6P1QSF3</accession>
<dbReference type="Gene3D" id="3.40.50.1110">
    <property type="entry name" value="SGNH hydrolase"/>
    <property type="match status" value="2"/>
</dbReference>
<dbReference type="InterPro" id="IPR013830">
    <property type="entry name" value="SGNH_hydro"/>
</dbReference>
<dbReference type="CDD" id="cd00118">
    <property type="entry name" value="LysM"/>
    <property type="match status" value="1"/>
</dbReference>
<proteinExistence type="predicted"/>
<dbReference type="Pfam" id="PF13472">
    <property type="entry name" value="Lipase_GDSL_2"/>
    <property type="match status" value="1"/>
</dbReference>
<dbReference type="RefSeq" id="WP_160223572.1">
    <property type="nucleotide sequence ID" value="NZ_CP029149.1"/>
</dbReference>
<dbReference type="AlphaFoldDB" id="A0A6P1QSF3"/>
<evidence type="ECO:0000313" key="1">
    <source>
        <dbReference type="EMBL" id="QHN64388.1"/>
    </source>
</evidence>
<evidence type="ECO:0000313" key="2">
    <source>
        <dbReference type="Proteomes" id="UP000464318"/>
    </source>
</evidence>
<dbReference type="GO" id="GO:0016788">
    <property type="term" value="F:hydrolase activity, acting on ester bonds"/>
    <property type="evidence" value="ECO:0007669"/>
    <property type="project" value="UniProtKB-ARBA"/>
</dbReference>
<dbReference type="PANTHER" id="PTHR30383:SF29">
    <property type="entry name" value="SGNH HYDROLASE-TYPE ESTERASE DOMAIN-CONTAINING PROTEIN"/>
    <property type="match status" value="1"/>
</dbReference>
<protein>
    <submittedName>
        <fullName evidence="1">LysM peptidoglycan-binding domain-containing protein</fullName>
    </submittedName>
</protein>
<gene>
    <name evidence="1" type="ORF">DBX24_00035</name>
</gene>
<organism evidence="1 2">
    <name type="scientific">Bergeyella cardium</name>
    <dbReference type="NCBI Taxonomy" id="1585976"/>
    <lineage>
        <taxon>Bacteria</taxon>
        <taxon>Pseudomonadati</taxon>
        <taxon>Bacteroidota</taxon>
        <taxon>Flavobacteriia</taxon>
        <taxon>Flavobacteriales</taxon>
        <taxon>Weeksellaceae</taxon>
        <taxon>Bergeyella</taxon>
    </lineage>
</organism>
<name>A0A6P1QSF3_9FLAO</name>
<reference evidence="1 2" key="1">
    <citation type="submission" date="2018-04" db="EMBL/GenBank/DDBJ databases">
        <title>Characteristic and Complete Genome Sequencing of A Novel Member of Infective Endocarditis Causative Bacteria: Bergeyella cardium QL-PH.</title>
        <authorList>
            <person name="Pan H."/>
            <person name="Sun E."/>
            <person name="Zhang Y."/>
        </authorList>
    </citation>
    <scope>NUCLEOTIDE SEQUENCE [LARGE SCALE GENOMIC DNA]</scope>
    <source>
        <strain evidence="1 2">HPQL</strain>
    </source>
</reference>